<dbReference type="PANTHER" id="PTHR47338:SF20">
    <property type="entry name" value="ZN(II)2CYS6 TRANSCRIPTION FACTOR (EUROFUNG)"/>
    <property type="match status" value="1"/>
</dbReference>
<dbReference type="InterPro" id="IPR036864">
    <property type="entry name" value="Zn2-C6_fun-type_DNA-bd_sf"/>
</dbReference>
<dbReference type="AlphaFoldDB" id="A0AAD4KLH5"/>
<evidence type="ECO:0000256" key="5">
    <source>
        <dbReference type="ARBA" id="ARBA00023163"/>
    </source>
</evidence>
<accession>A0AAD4KLH5</accession>
<gene>
    <name evidence="8" type="ORF">BGW36DRAFT_216049</name>
</gene>
<dbReference type="GeneID" id="70240258"/>
<dbReference type="CDD" id="cd00067">
    <property type="entry name" value="GAL4"/>
    <property type="match status" value="1"/>
</dbReference>
<keyword evidence="4" id="KW-0238">DNA-binding</keyword>
<dbReference type="SMART" id="SM00066">
    <property type="entry name" value="GAL4"/>
    <property type="match status" value="1"/>
</dbReference>
<dbReference type="RefSeq" id="XP_046069763.1">
    <property type="nucleotide sequence ID" value="XM_046209971.1"/>
</dbReference>
<dbReference type="PROSITE" id="PS50048">
    <property type="entry name" value="ZN2_CY6_FUNGAL_2"/>
    <property type="match status" value="1"/>
</dbReference>
<evidence type="ECO:0000313" key="9">
    <source>
        <dbReference type="Proteomes" id="UP001201262"/>
    </source>
</evidence>
<keyword evidence="9" id="KW-1185">Reference proteome</keyword>
<sequence>MQMEKARWVCTTCKARKKACDKVLPICSYCKKRQLNCKYDDDEESCAEIKRWTGADRSHIGGGTSILSNERYSLANERAAVDRIMHEQVCQIIRVTDMSTLEMSDQYFRGFHKVLPIISADILQDSLVRRDGSLPPPASLSLLILSMYLVTLNPSESKMPTMLSYYVTVKTSFSHVQALEISSIYMVQAGLLIAGYEYACSQPDAAYLSLGVSARMFALCSRRQAQGTENSMKTSVETNVAWGIIILERLILCEIDDVHEKLINDYPKVDFQLPSELEPRDAFRSMSTSSSPNVYSLSNISAITGGGNFRQQAKTVALLDEVLSAIRTSSEKESKQSDLTAIGAKLQDFLSAGLAENGWAWGASYGALAIIIRSLFLLHQNILRNLPSESIHSKSWQMSRDALNMATRIMIDTSHDHIDHGMPHNVDSIPLCGGYNLRCAVEHIETNYDVVNNSRYSDDLRTLAKLCDAFYTRWRPLGCRRD</sequence>
<dbReference type="InterPro" id="IPR050815">
    <property type="entry name" value="TF_fung"/>
</dbReference>
<organism evidence="8 9">
    <name type="scientific">Talaromyces proteolyticus</name>
    <dbReference type="NCBI Taxonomy" id="1131652"/>
    <lineage>
        <taxon>Eukaryota</taxon>
        <taxon>Fungi</taxon>
        <taxon>Dikarya</taxon>
        <taxon>Ascomycota</taxon>
        <taxon>Pezizomycotina</taxon>
        <taxon>Eurotiomycetes</taxon>
        <taxon>Eurotiomycetidae</taxon>
        <taxon>Eurotiales</taxon>
        <taxon>Trichocomaceae</taxon>
        <taxon>Talaromyces</taxon>
        <taxon>Talaromyces sect. Bacilispori</taxon>
    </lineage>
</organism>
<reference evidence="8" key="1">
    <citation type="submission" date="2021-12" db="EMBL/GenBank/DDBJ databases">
        <title>Convergent genome expansion in fungi linked to evolution of root-endophyte symbiosis.</title>
        <authorList>
            <consortium name="DOE Joint Genome Institute"/>
            <person name="Ke Y.-H."/>
            <person name="Bonito G."/>
            <person name="Liao H.-L."/>
            <person name="Looney B."/>
            <person name="Rojas-Flechas A."/>
            <person name="Nash J."/>
            <person name="Hameed K."/>
            <person name="Schadt C."/>
            <person name="Martin F."/>
            <person name="Crous P.W."/>
            <person name="Miettinen O."/>
            <person name="Magnuson J.K."/>
            <person name="Labbe J."/>
            <person name="Jacobson D."/>
            <person name="Doktycz M.J."/>
            <person name="Veneault-Fourrey C."/>
            <person name="Kuo A."/>
            <person name="Mondo S."/>
            <person name="Calhoun S."/>
            <person name="Riley R."/>
            <person name="Ohm R."/>
            <person name="LaButti K."/>
            <person name="Andreopoulos B."/>
            <person name="Pangilinan J."/>
            <person name="Nolan M."/>
            <person name="Tritt A."/>
            <person name="Clum A."/>
            <person name="Lipzen A."/>
            <person name="Daum C."/>
            <person name="Barry K."/>
            <person name="Grigoriev I.V."/>
            <person name="Vilgalys R."/>
        </authorList>
    </citation>
    <scope>NUCLEOTIDE SEQUENCE</scope>
    <source>
        <strain evidence="8">PMI_201</strain>
    </source>
</reference>
<evidence type="ECO:0000259" key="7">
    <source>
        <dbReference type="PROSITE" id="PS50048"/>
    </source>
</evidence>
<evidence type="ECO:0000256" key="1">
    <source>
        <dbReference type="ARBA" id="ARBA00004123"/>
    </source>
</evidence>
<dbReference type="Pfam" id="PF00172">
    <property type="entry name" value="Zn_clus"/>
    <property type="match status" value="1"/>
</dbReference>
<keyword evidence="6" id="KW-0539">Nucleus</keyword>
<dbReference type="EMBL" id="JAJTJA010000009">
    <property type="protein sequence ID" value="KAH8694093.1"/>
    <property type="molecule type" value="Genomic_DNA"/>
</dbReference>
<dbReference type="GO" id="GO:0000981">
    <property type="term" value="F:DNA-binding transcription factor activity, RNA polymerase II-specific"/>
    <property type="evidence" value="ECO:0007669"/>
    <property type="project" value="InterPro"/>
</dbReference>
<dbReference type="Gene3D" id="4.10.240.10">
    <property type="entry name" value="Zn(2)-C6 fungal-type DNA-binding domain"/>
    <property type="match status" value="1"/>
</dbReference>
<evidence type="ECO:0000256" key="6">
    <source>
        <dbReference type="ARBA" id="ARBA00023242"/>
    </source>
</evidence>
<dbReference type="GO" id="GO:0008270">
    <property type="term" value="F:zinc ion binding"/>
    <property type="evidence" value="ECO:0007669"/>
    <property type="project" value="InterPro"/>
</dbReference>
<dbReference type="PANTHER" id="PTHR47338">
    <property type="entry name" value="ZN(II)2CYS6 TRANSCRIPTION FACTOR (EUROFUNG)-RELATED"/>
    <property type="match status" value="1"/>
</dbReference>
<evidence type="ECO:0000256" key="2">
    <source>
        <dbReference type="ARBA" id="ARBA00022723"/>
    </source>
</evidence>
<comment type="subcellular location">
    <subcellularLocation>
        <location evidence="1">Nucleus</location>
    </subcellularLocation>
</comment>
<dbReference type="SUPFAM" id="SSF57701">
    <property type="entry name" value="Zn2/Cys6 DNA-binding domain"/>
    <property type="match status" value="1"/>
</dbReference>
<evidence type="ECO:0000256" key="4">
    <source>
        <dbReference type="ARBA" id="ARBA00023125"/>
    </source>
</evidence>
<comment type="caution">
    <text evidence="8">The sequence shown here is derived from an EMBL/GenBank/DDBJ whole genome shotgun (WGS) entry which is preliminary data.</text>
</comment>
<dbReference type="InterPro" id="IPR001138">
    <property type="entry name" value="Zn2Cys6_DnaBD"/>
</dbReference>
<evidence type="ECO:0000313" key="8">
    <source>
        <dbReference type="EMBL" id="KAH8694093.1"/>
    </source>
</evidence>
<protein>
    <recommendedName>
        <fullName evidence="7">Zn(2)-C6 fungal-type domain-containing protein</fullName>
    </recommendedName>
</protein>
<name>A0AAD4KLH5_9EURO</name>
<dbReference type="PROSITE" id="PS00463">
    <property type="entry name" value="ZN2_CY6_FUNGAL_1"/>
    <property type="match status" value="1"/>
</dbReference>
<feature type="domain" description="Zn(2)-C6 fungal-type" evidence="7">
    <location>
        <begin position="9"/>
        <end position="39"/>
    </location>
</feature>
<proteinExistence type="predicted"/>
<dbReference type="GO" id="GO:0003677">
    <property type="term" value="F:DNA binding"/>
    <property type="evidence" value="ECO:0007669"/>
    <property type="project" value="UniProtKB-KW"/>
</dbReference>
<keyword evidence="2" id="KW-0479">Metal-binding</keyword>
<dbReference type="GO" id="GO:0005634">
    <property type="term" value="C:nucleus"/>
    <property type="evidence" value="ECO:0007669"/>
    <property type="project" value="UniProtKB-SubCell"/>
</dbReference>
<dbReference type="CDD" id="cd12148">
    <property type="entry name" value="fungal_TF_MHR"/>
    <property type="match status" value="1"/>
</dbReference>
<evidence type="ECO:0000256" key="3">
    <source>
        <dbReference type="ARBA" id="ARBA00023015"/>
    </source>
</evidence>
<dbReference type="Proteomes" id="UP001201262">
    <property type="component" value="Unassembled WGS sequence"/>
</dbReference>
<keyword evidence="3" id="KW-0805">Transcription regulation</keyword>
<keyword evidence="5" id="KW-0804">Transcription</keyword>